<evidence type="ECO:0000256" key="1">
    <source>
        <dbReference type="SAM" id="MobiDB-lite"/>
    </source>
</evidence>
<name>A0A430F9L2_9BIFI</name>
<keyword evidence="3" id="KW-1185">Reference proteome</keyword>
<comment type="caution">
    <text evidence="2">The sequence shown here is derived from an EMBL/GenBank/DDBJ whole genome shotgun (WGS) entry which is preliminary data.</text>
</comment>
<dbReference type="EMBL" id="QXGJ01000013">
    <property type="protein sequence ID" value="RSX49498.1"/>
    <property type="molecule type" value="Genomic_DNA"/>
</dbReference>
<protein>
    <submittedName>
        <fullName evidence="2">Uncharacterized protein</fullName>
    </submittedName>
</protein>
<organism evidence="2 3">
    <name type="scientific">Bifidobacterium callimiconis</name>
    <dbReference type="NCBI Taxonomy" id="2306973"/>
    <lineage>
        <taxon>Bacteria</taxon>
        <taxon>Bacillati</taxon>
        <taxon>Actinomycetota</taxon>
        <taxon>Actinomycetes</taxon>
        <taxon>Bifidobacteriales</taxon>
        <taxon>Bifidobacteriaceae</taxon>
        <taxon>Bifidobacterium</taxon>
    </lineage>
</organism>
<dbReference type="Proteomes" id="UP000288607">
    <property type="component" value="Unassembled WGS sequence"/>
</dbReference>
<gene>
    <name evidence="2" type="ORF">D2E23_2000</name>
</gene>
<dbReference type="AlphaFoldDB" id="A0A430F9L2"/>
<feature type="region of interest" description="Disordered" evidence="1">
    <location>
        <begin position="1"/>
        <end position="23"/>
    </location>
</feature>
<reference evidence="2 3" key="1">
    <citation type="submission" date="2018-09" db="EMBL/GenBank/DDBJ databases">
        <title>Characterization of the phylogenetic diversity of five novel species belonging to the genus Bifidobacterium.</title>
        <authorList>
            <person name="Lugli G.A."/>
            <person name="Duranti S."/>
            <person name="Milani C."/>
        </authorList>
    </citation>
    <scope>NUCLEOTIDE SEQUENCE [LARGE SCALE GENOMIC DNA]</scope>
    <source>
        <strain evidence="2 3">2028B</strain>
    </source>
</reference>
<evidence type="ECO:0000313" key="3">
    <source>
        <dbReference type="Proteomes" id="UP000288607"/>
    </source>
</evidence>
<accession>A0A430F9L2</accession>
<evidence type="ECO:0000313" key="2">
    <source>
        <dbReference type="EMBL" id="RSX49498.1"/>
    </source>
</evidence>
<proteinExistence type="predicted"/>
<feature type="compositionally biased region" description="Gly residues" evidence="1">
    <location>
        <begin position="1"/>
        <end position="10"/>
    </location>
</feature>
<sequence>MQGMTEGGLLGAPTVPLPNTPSPFSPAVRTVVSVLMGP</sequence>